<dbReference type="AlphaFoldDB" id="A0A915I9Y0"/>
<protein>
    <submittedName>
        <fullName evidence="2">Uncharacterized protein</fullName>
    </submittedName>
</protein>
<accession>A0A915I9Y0</accession>
<evidence type="ECO:0000313" key="1">
    <source>
        <dbReference type="Proteomes" id="UP000887565"/>
    </source>
</evidence>
<sequence>MKAIGLQNYHFKEESTSTSLKRYKSIENWTEENGRKFNSRRNMLTNPITAEMDEWPILLSTACGV</sequence>
<reference evidence="2" key="1">
    <citation type="submission" date="2022-11" db="UniProtKB">
        <authorList>
            <consortium name="WormBaseParasite"/>
        </authorList>
    </citation>
    <scope>IDENTIFICATION</scope>
</reference>
<dbReference type="WBParaSite" id="nRc.2.0.1.t10578-RA">
    <property type="protein sequence ID" value="nRc.2.0.1.t10578-RA"/>
    <property type="gene ID" value="nRc.2.0.1.g10578"/>
</dbReference>
<organism evidence="1 2">
    <name type="scientific">Romanomermis culicivorax</name>
    <name type="common">Nematode worm</name>
    <dbReference type="NCBI Taxonomy" id="13658"/>
    <lineage>
        <taxon>Eukaryota</taxon>
        <taxon>Metazoa</taxon>
        <taxon>Ecdysozoa</taxon>
        <taxon>Nematoda</taxon>
        <taxon>Enoplea</taxon>
        <taxon>Dorylaimia</taxon>
        <taxon>Mermithida</taxon>
        <taxon>Mermithoidea</taxon>
        <taxon>Mermithidae</taxon>
        <taxon>Romanomermis</taxon>
    </lineage>
</organism>
<keyword evidence="1" id="KW-1185">Reference proteome</keyword>
<name>A0A915I9Y0_ROMCU</name>
<evidence type="ECO:0000313" key="2">
    <source>
        <dbReference type="WBParaSite" id="nRc.2.0.1.t10578-RA"/>
    </source>
</evidence>
<dbReference type="Proteomes" id="UP000887565">
    <property type="component" value="Unplaced"/>
</dbReference>
<proteinExistence type="predicted"/>